<dbReference type="InterPro" id="IPR036619">
    <property type="entry name" value="NinB_sf"/>
</dbReference>
<dbReference type="EMBL" id="LPJR01000029">
    <property type="protein sequence ID" value="KWF29885.1"/>
    <property type="molecule type" value="Genomic_DNA"/>
</dbReference>
<sequence>MPTYILRNKEIAQRMVDYVKAVAGPAAAMNRPIVVTVEEYQAKRSSEQNRLLWSLLTEISEQVEVGGKRFSKEAWYAHYLDMYAPKQEGPRGLVPIGSSQMTKPQFAEFVERVQAHSVTELGVEFAAI</sequence>
<gene>
    <name evidence="1" type="ORF">WT56_15995</name>
</gene>
<dbReference type="SUPFAM" id="SSF103370">
    <property type="entry name" value="NinB"/>
    <property type="match status" value="1"/>
</dbReference>
<accession>A0A132EHG0</accession>
<protein>
    <recommendedName>
        <fullName evidence="3">NinB family protein</fullName>
    </recommendedName>
</protein>
<evidence type="ECO:0000313" key="1">
    <source>
        <dbReference type="EMBL" id="KWF29885.1"/>
    </source>
</evidence>
<name>A0A132EHG0_9BURK</name>
<dbReference type="Gene3D" id="1.10.3790.10">
    <property type="entry name" value="NinB"/>
    <property type="match status" value="1"/>
</dbReference>
<dbReference type="RefSeq" id="WP_052095948.1">
    <property type="nucleotide sequence ID" value="NZ_LPJR01000029.1"/>
</dbReference>
<organism evidence="1 2">
    <name type="scientific">Burkholderia pseudomultivorans</name>
    <dbReference type="NCBI Taxonomy" id="1207504"/>
    <lineage>
        <taxon>Bacteria</taxon>
        <taxon>Pseudomonadati</taxon>
        <taxon>Pseudomonadota</taxon>
        <taxon>Betaproteobacteria</taxon>
        <taxon>Burkholderiales</taxon>
        <taxon>Burkholderiaceae</taxon>
        <taxon>Burkholderia</taxon>
        <taxon>Burkholderia cepacia complex</taxon>
    </lineage>
</organism>
<proteinExistence type="predicted"/>
<dbReference type="Proteomes" id="UP000062912">
    <property type="component" value="Unassembled WGS sequence"/>
</dbReference>
<evidence type="ECO:0008006" key="3">
    <source>
        <dbReference type="Google" id="ProtNLM"/>
    </source>
</evidence>
<dbReference type="Pfam" id="PF05772">
    <property type="entry name" value="NinB"/>
    <property type="match status" value="1"/>
</dbReference>
<dbReference type="InterPro" id="IPR008711">
    <property type="entry name" value="Recombinase_NinB"/>
</dbReference>
<dbReference type="AlphaFoldDB" id="A0A132EHG0"/>
<evidence type="ECO:0000313" key="2">
    <source>
        <dbReference type="Proteomes" id="UP000062912"/>
    </source>
</evidence>
<dbReference type="OrthoDB" id="7018195at2"/>
<reference evidence="1 2" key="1">
    <citation type="submission" date="2015-11" db="EMBL/GenBank/DDBJ databases">
        <title>Expanding the genomic diversity of Burkholderia species for the development of highly accurate diagnostics.</title>
        <authorList>
            <person name="Sahl J."/>
            <person name="Keim P."/>
            <person name="Wagner D."/>
        </authorList>
    </citation>
    <scope>NUCLEOTIDE SEQUENCE [LARGE SCALE GENOMIC DNA]</scope>
    <source>
        <strain evidence="1 2">MSMB368WGS</strain>
    </source>
</reference>
<comment type="caution">
    <text evidence="1">The sequence shown here is derived from an EMBL/GenBank/DDBJ whole genome shotgun (WGS) entry which is preliminary data.</text>
</comment>